<dbReference type="PANTHER" id="PTHR34983:SF2">
    <property type="entry name" value="ENDO-BETA-1,4-GALACTANASE"/>
    <property type="match status" value="1"/>
</dbReference>
<sequence>MKMFKPALLAVCLSLGMMNVAHAADSITIAPLKNAPADFIKGADISTLAEVERQGGKFYNEQNVQQDPIAILKHNGVNYVRLRLWVDPKDSTGQTFGGGSNDLATTLELAKRAKAQGMKVLLDFHYSDFWTDPGKQFKPKAWQNMNYDQLKTAIHDYTRDTIATFKKEGVLPEMVQIGNEINGGMLWPEGKSWGQGGGEFDRLAGLLNAAISGLRENLASPTDVKIMLHLAEGTKNDTFHWWFDEITKRNVPFDIIGLSMYTYWNGPISALKANMDDISQRYQKDVIVVEAAYAYTLENCDNAENSFTEKEEKDGGYPGTVQGQANFIHDLMQSVIDVPQGKGKGVFYWEPTWIAVPGNTWATPAGMEYTHDKWKTGNARENQALFDCKGKVLPSVKVFN</sequence>
<dbReference type="Proteomes" id="UP000078286">
    <property type="component" value="Unassembled WGS sequence"/>
</dbReference>
<comment type="caution">
    <text evidence="5">The sequence shown here is derived from an EMBL/GenBank/DDBJ whole genome shotgun (WGS) entry which is preliminary data.</text>
</comment>
<evidence type="ECO:0000256" key="3">
    <source>
        <dbReference type="ARBA" id="ARBA00023295"/>
    </source>
</evidence>
<keyword evidence="6" id="KW-1185">Reference proteome</keyword>
<organism evidence="5 6">
    <name type="scientific">Buttiauxella noackiae ATCC 51607</name>
    <dbReference type="NCBI Taxonomy" id="1354255"/>
    <lineage>
        <taxon>Bacteria</taxon>
        <taxon>Pseudomonadati</taxon>
        <taxon>Pseudomonadota</taxon>
        <taxon>Gammaproteobacteria</taxon>
        <taxon>Enterobacterales</taxon>
        <taxon>Enterobacteriaceae</taxon>
        <taxon>Buttiauxella</taxon>
    </lineage>
</organism>
<name>A0A1B7I1R6_9ENTR</name>
<dbReference type="EMBL" id="LXEO01000002">
    <property type="protein sequence ID" value="OAT22062.1"/>
    <property type="molecule type" value="Genomic_DNA"/>
</dbReference>
<comment type="similarity">
    <text evidence="1 4">Belongs to the glycosyl hydrolase 53 family.</text>
</comment>
<evidence type="ECO:0000313" key="6">
    <source>
        <dbReference type="Proteomes" id="UP000078286"/>
    </source>
</evidence>
<evidence type="ECO:0000256" key="1">
    <source>
        <dbReference type="ARBA" id="ARBA00010687"/>
    </source>
</evidence>
<feature type="chain" id="PRO_5008447553" description="Arabinogalactan endo-beta-1,4-galactanase" evidence="4">
    <location>
        <begin position="24"/>
        <end position="400"/>
    </location>
</feature>
<dbReference type="EC" id="3.2.1.89" evidence="4"/>
<feature type="signal peptide" evidence="4">
    <location>
        <begin position="1"/>
        <end position="23"/>
    </location>
</feature>
<protein>
    <recommendedName>
        <fullName evidence="4">Arabinogalactan endo-beta-1,4-galactanase</fullName>
        <ecNumber evidence="4">3.2.1.89</ecNumber>
    </recommendedName>
</protein>
<proteinExistence type="inferred from homology"/>
<evidence type="ECO:0000313" key="5">
    <source>
        <dbReference type="EMBL" id="OAT22062.1"/>
    </source>
</evidence>
<keyword evidence="3 4" id="KW-0326">Glycosidase</keyword>
<dbReference type="GO" id="GO:0031218">
    <property type="term" value="F:arabinogalactan endo-1,4-beta-galactosidase activity"/>
    <property type="evidence" value="ECO:0007669"/>
    <property type="project" value="UniProtKB-EC"/>
</dbReference>
<dbReference type="Pfam" id="PF07745">
    <property type="entry name" value="Glyco_hydro_53"/>
    <property type="match status" value="1"/>
</dbReference>
<dbReference type="PANTHER" id="PTHR34983">
    <property type="entry name" value="ARABINOGALACTAN ENDO-BETA-1,4-GALACTANASE A"/>
    <property type="match status" value="1"/>
</dbReference>
<accession>A0A1B7I1R6</accession>
<comment type="catalytic activity">
    <reaction evidence="4">
        <text>The enzyme specifically hydrolyzes (1-&gt;4)-beta-D-galactosidic linkages in type I arabinogalactans.</text>
        <dbReference type="EC" id="3.2.1.89"/>
    </reaction>
</comment>
<dbReference type="PATRIC" id="fig|1354255.3.peg.152"/>
<dbReference type="RefSeq" id="WP_064553096.1">
    <property type="nucleotide sequence ID" value="NZ_LXEO01000002.1"/>
</dbReference>
<dbReference type="AlphaFoldDB" id="A0A1B7I1R6"/>
<dbReference type="InterPro" id="IPR017853">
    <property type="entry name" value="GH"/>
</dbReference>
<reference evidence="5 6" key="1">
    <citation type="submission" date="2016-04" db="EMBL/GenBank/DDBJ databases">
        <title>ATOL: Assembling a taxonomically balanced genome-scale reconstruction of the evolutionary history of the Enterobacteriaceae.</title>
        <authorList>
            <person name="Plunkett G.III."/>
            <person name="Neeno-Eckwall E.C."/>
            <person name="Glasner J.D."/>
            <person name="Perna N.T."/>
        </authorList>
    </citation>
    <scope>NUCLEOTIDE SEQUENCE [LARGE SCALE GENOMIC DNA]</scope>
    <source>
        <strain evidence="5 6">ATCC 51607</strain>
    </source>
</reference>
<evidence type="ECO:0000256" key="2">
    <source>
        <dbReference type="ARBA" id="ARBA00022801"/>
    </source>
</evidence>
<dbReference type="SUPFAM" id="SSF51445">
    <property type="entry name" value="(Trans)glycosidases"/>
    <property type="match status" value="1"/>
</dbReference>
<dbReference type="GO" id="GO:0015926">
    <property type="term" value="F:glucosidase activity"/>
    <property type="evidence" value="ECO:0007669"/>
    <property type="project" value="InterPro"/>
</dbReference>
<dbReference type="Gene3D" id="3.20.20.80">
    <property type="entry name" value="Glycosidases"/>
    <property type="match status" value="1"/>
</dbReference>
<keyword evidence="2 4" id="KW-0378">Hydrolase</keyword>
<keyword evidence="4" id="KW-0732">Signal</keyword>
<dbReference type="InterPro" id="IPR011683">
    <property type="entry name" value="Glyco_hydro_53"/>
</dbReference>
<dbReference type="GO" id="GO:0045490">
    <property type="term" value="P:pectin catabolic process"/>
    <property type="evidence" value="ECO:0007669"/>
    <property type="project" value="TreeGrafter"/>
</dbReference>
<gene>
    <name evidence="5" type="ORF">M979_0152</name>
</gene>
<evidence type="ECO:0000256" key="4">
    <source>
        <dbReference type="RuleBase" id="RU361192"/>
    </source>
</evidence>